<dbReference type="OrthoDB" id="10252171at2759"/>
<keyword evidence="1" id="KW-0067">ATP-binding</keyword>
<evidence type="ECO:0000313" key="4">
    <source>
        <dbReference type="EMBL" id="KIY97013.1"/>
    </source>
</evidence>
<organism evidence="4 5">
    <name type="scientific">Monoraphidium neglectum</name>
    <dbReference type="NCBI Taxonomy" id="145388"/>
    <lineage>
        <taxon>Eukaryota</taxon>
        <taxon>Viridiplantae</taxon>
        <taxon>Chlorophyta</taxon>
        <taxon>core chlorophytes</taxon>
        <taxon>Chlorophyceae</taxon>
        <taxon>CS clade</taxon>
        <taxon>Sphaeropleales</taxon>
        <taxon>Selenastraceae</taxon>
        <taxon>Monoraphidium</taxon>
    </lineage>
</organism>
<evidence type="ECO:0000256" key="1">
    <source>
        <dbReference type="PROSITE-ProRule" id="PRU10141"/>
    </source>
</evidence>
<gene>
    <name evidence="4" type="ORF">MNEG_10947</name>
</gene>
<protein>
    <recommendedName>
        <fullName evidence="3">Protein kinase domain-containing protein</fullName>
    </recommendedName>
</protein>
<dbReference type="InterPro" id="IPR051681">
    <property type="entry name" value="Ser/Thr_Kinases-Pseudokinases"/>
</dbReference>
<accession>A0A0D2KMT7</accession>
<dbReference type="Proteomes" id="UP000054498">
    <property type="component" value="Unassembled WGS sequence"/>
</dbReference>
<feature type="compositionally biased region" description="Polar residues" evidence="2">
    <location>
        <begin position="44"/>
        <end position="58"/>
    </location>
</feature>
<dbReference type="GeneID" id="25728160"/>
<dbReference type="PANTHER" id="PTHR44329:SF214">
    <property type="entry name" value="PROTEIN KINASE DOMAIN-CONTAINING PROTEIN"/>
    <property type="match status" value="1"/>
</dbReference>
<dbReference type="Gene3D" id="3.30.200.20">
    <property type="entry name" value="Phosphorylase Kinase, domain 1"/>
    <property type="match status" value="1"/>
</dbReference>
<keyword evidence="1" id="KW-0547">Nucleotide-binding</keyword>
<dbReference type="GO" id="GO:0004674">
    <property type="term" value="F:protein serine/threonine kinase activity"/>
    <property type="evidence" value="ECO:0007669"/>
    <property type="project" value="TreeGrafter"/>
</dbReference>
<feature type="domain" description="Protein kinase" evidence="3">
    <location>
        <begin position="107"/>
        <end position="307"/>
    </location>
</feature>
<feature type="region of interest" description="Disordered" evidence="2">
    <location>
        <begin position="40"/>
        <end position="83"/>
    </location>
</feature>
<sequence>MVPASPGWVAFDFGEYQPPQQWCRPAMRRSMQSSRHEAFALHGSSVSDSSRPTTGAQQTNTPSSCPPSTSGSRMPHRASFGSKSQSRCGAWMAAQPVWSTAPCQEEIAVEAPLGRGGYGAVYRGYWRHKTPAAIKVMHTHNNEQEAVAHAFEMAVLSSVQHPNIVQAYSCLTDMIDVDALDDASEAVDGSSACGAESDDDASSVASIWSTTRAAAPAPAAGRFRRLAPGERVPASCLVNILVMELCDRGSLRDALDRGALRCGGPAAPVDPAAAGQVLLDVASALKYLHCMRLVHGDIRVRRAGARV</sequence>
<dbReference type="SUPFAM" id="SSF56112">
    <property type="entry name" value="Protein kinase-like (PK-like)"/>
    <property type="match status" value="1"/>
</dbReference>
<keyword evidence="5" id="KW-1185">Reference proteome</keyword>
<dbReference type="PANTHER" id="PTHR44329">
    <property type="entry name" value="SERINE/THREONINE-PROTEIN KINASE TNNI3K-RELATED"/>
    <property type="match status" value="1"/>
</dbReference>
<evidence type="ECO:0000313" key="5">
    <source>
        <dbReference type="Proteomes" id="UP000054498"/>
    </source>
</evidence>
<dbReference type="Pfam" id="PF07714">
    <property type="entry name" value="PK_Tyr_Ser-Thr"/>
    <property type="match status" value="2"/>
</dbReference>
<evidence type="ECO:0000259" key="3">
    <source>
        <dbReference type="PROSITE" id="PS50011"/>
    </source>
</evidence>
<reference evidence="4 5" key="1">
    <citation type="journal article" date="2013" name="BMC Genomics">
        <title>Reconstruction of the lipid metabolism for the microalga Monoraphidium neglectum from its genome sequence reveals characteristics suitable for biofuel production.</title>
        <authorList>
            <person name="Bogen C."/>
            <person name="Al-Dilaimi A."/>
            <person name="Albersmeier A."/>
            <person name="Wichmann J."/>
            <person name="Grundmann M."/>
            <person name="Rupp O."/>
            <person name="Lauersen K.J."/>
            <person name="Blifernez-Klassen O."/>
            <person name="Kalinowski J."/>
            <person name="Goesmann A."/>
            <person name="Mussgnug J.H."/>
            <person name="Kruse O."/>
        </authorList>
    </citation>
    <scope>NUCLEOTIDE SEQUENCE [LARGE SCALE GENOMIC DNA]</scope>
    <source>
        <strain evidence="4 5">SAG 48.87</strain>
    </source>
</reference>
<evidence type="ECO:0000256" key="2">
    <source>
        <dbReference type="SAM" id="MobiDB-lite"/>
    </source>
</evidence>
<dbReference type="GO" id="GO:0005524">
    <property type="term" value="F:ATP binding"/>
    <property type="evidence" value="ECO:0007669"/>
    <property type="project" value="UniProtKB-UniRule"/>
</dbReference>
<feature type="non-terminal residue" evidence="4">
    <location>
        <position position="307"/>
    </location>
</feature>
<dbReference type="InterPro" id="IPR017441">
    <property type="entry name" value="Protein_kinase_ATP_BS"/>
</dbReference>
<feature type="compositionally biased region" description="Low complexity" evidence="2">
    <location>
        <begin position="59"/>
        <end position="72"/>
    </location>
</feature>
<feature type="binding site" evidence="1">
    <location>
        <position position="135"/>
    </location>
    <ligand>
        <name>ATP</name>
        <dbReference type="ChEBI" id="CHEBI:30616"/>
    </ligand>
</feature>
<dbReference type="Gene3D" id="1.10.510.10">
    <property type="entry name" value="Transferase(Phosphotransferase) domain 1"/>
    <property type="match status" value="1"/>
</dbReference>
<dbReference type="KEGG" id="mng:MNEG_10947"/>
<dbReference type="EMBL" id="KK102744">
    <property type="protein sequence ID" value="KIY97013.1"/>
    <property type="molecule type" value="Genomic_DNA"/>
</dbReference>
<dbReference type="RefSeq" id="XP_013896033.1">
    <property type="nucleotide sequence ID" value="XM_014040579.1"/>
</dbReference>
<dbReference type="AlphaFoldDB" id="A0A0D2KMT7"/>
<dbReference type="InterPro" id="IPR011009">
    <property type="entry name" value="Kinase-like_dom_sf"/>
</dbReference>
<dbReference type="InterPro" id="IPR000719">
    <property type="entry name" value="Prot_kinase_dom"/>
</dbReference>
<name>A0A0D2KMT7_9CHLO</name>
<dbReference type="PROSITE" id="PS50011">
    <property type="entry name" value="PROTEIN_KINASE_DOM"/>
    <property type="match status" value="1"/>
</dbReference>
<dbReference type="InterPro" id="IPR001245">
    <property type="entry name" value="Ser-Thr/Tyr_kinase_cat_dom"/>
</dbReference>
<proteinExistence type="predicted"/>
<dbReference type="PROSITE" id="PS00107">
    <property type="entry name" value="PROTEIN_KINASE_ATP"/>
    <property type="match status" value="1"/>
</dbReference>
<dbReference type="STRING" id="145388.A0A0D2KMT7"/>